<keyword evidence="1" id="KW-0813">Transport</keyword>
<dbReference type="InterPro" id="IPR011868">
    <property type="entry name" value="ModC_ABC_ATP-bd"/>
</dbReference>
<keyword evidence="8" id="KW-0472">Membrane</keyword>
<dbReference type="EMBL" id="CP066167">
    <property type="protein sequence ID" value="QQD16616.1"/>
    <property type="molecule type" value="Genomic_DNA"/>
</dbReference>
<dbReference type="Gene3D" id="2.40.50.100">
    <property type="match status" value="1"/>
</dbReference>
<keyword evidence="3 9" id="KW-0500">Molybdenum</keyword>
<keyword evidence="2" id="KW-1003">Cell membrane</keyword>
<proteinExistence type="predicted"/>
<feature type="domain" description="ABC transporter" evidence="10">
    <location>
        <begin position="4"/>
        <end position="239"/>
    </location>
</feature>
<dbReference type="PANTHER" id="PTHR43514">
    <property type="entry name" value="ABC TRANSPORTER I FAMILY MEMBER 10"/>
    <property type="match status" value="1"/>
</dbReference>
<dbReference type="Gene3D" id="3.40.50.300">
    <property type="entry name" value="P-loop containing nucleotide triphosphate hydrolases"/>
    <property type="match status" value="1"/>
</dbReference>
<dbReference type="GO" id="GO:0015098">
    <property type="term" value="F:molybdate ion transmembrane transporter activity"/>
    <property type="evidence" value="ECO:0007669"/>
    <property type="project" value="InterPro"/>
</dbReference>
<dbReference type="GO" id="GO:0005524">
    <property type="term" value="F:ATP binding"/>
    <property type="evidence" value="ECO:0007669"/>
    <property type="project" value="UniProtKB-KW"/>
</dbReference>
<reference evidence="12 13" key="1">
    <citation type="submission" date="2020-12" db="EMBL/GenBank/DDBJ databases">
        <authorList>
            <person name="Shan Y."/>
        </authorList>
    </citation>
    <scope>NUCLEOTIDE SEQUENCE [LARGE SCALE GENOMIC DNA]</scope>
    <source>
        <strain evidence="13">csc3.9</strain>
    </source>
</reference>
<dbReference type="GO" id="GO:0016020">
    <property type="term" value="C:membrane"/>
    <property type="evidence" value="ECO:0007669"/>
    <property type="project" value="InterPro"/>
</dbReference>
<dbReference type="Proteomes" id="UP000596063">
    <property type="component" value="Chromosome"/>
</dbReference>
<keyword evidence="6 12" id="KW-0067">ATP-binding</keyword>
<evidence type="ECO:0000256" key="6">
    <source>
        <dbReference type="ARBA" id="ARBA00022840"/>
    </source>
</evidence>
<keyword evidence="4" id="KW-0997">Cell inner membrane</keyword>
<dbReference type="InterPro" id="IPR004606">
    <property type="entry name" value="Mop_domain"/>
</dbReference>
<keyword evidence="13" id="KW-1185">Reference proteome</keyword>
<dbReference type="PROSITE" id="PS51866">
    <property type="entry name" value="MOP"/>
    <property type="match status" value="1"/>
</dbReference>
<keyword evidence="5" id="KW-0547">Nucleotide-binding</keyword>
<keyword evidence="7" id="KW-1278">Translocase</keyword>
<gene>
    <name evidence="12" type="primary">modC</name>
    <name evidence="12" type="ORF">I6N98_09370</name>
</gene>
<dbReference type="InterPro" id="IPR003439">
    <property type="entry name" value="ABC_transporter-like_ATP-bd"/>
</dbReference>
<evidence type="ECO:0000256" key="1">
    <source>
        <dbReference type="ARBA" id="ARBA00022448"/>
    </source>
</evidence>
<dbReference type="NCBIfam" id="TIGR02142">
    <property type="entry name" value="modC_ABC"/>
    <property type="match status" value="1"/>
</dbReference>
<dbReference type="InterPro" id="IPR027417">
    <property type="entry name" value="P-loop_NTPase"/>
</dbReference>
<dbReference type="Pfam" id="PF03459">
    <property type="entry name" value="TOBE"/>
    <property type="match status" value="1"/>
</dbReference>
<evidence type="ECO:0000256" key="7">
    <source>
        <dbReference type="ARBA" id="ARBA00022967"/>
    </source>
</evidence>
<evidence type="ECO:0000256" key="3">
    <source>
        <dbReference type="ARBA" id="ARBA00022505"/>
    </source>
</evidence>
<dbReference type="InterPro" id="IPR003593">
    <property type="entry name" value="AAA+_ATPase"/>
</dbReference>
<name>A0A7T4QXM5_9GAMM</name>
<dbReference type="PROSITE" id="PS00211">
    <property type="entry name" value="ABC_TRANSPORTER_1"/>
    <property type="match status" value="1"/>
</dbReference>
<dbReference type="SMART" id="SM00382">
    <property type="entry name" value="AAA"/>
    <property type="match status" value="1"/>
</dbReference>
<dbReference type="PANTHER" id="PTHR43514:SF10">
    <property type="entry name" value="MOLYBDENUM IMPORT ATP-BINDING PROTEIN MODC 2"/>
    <property type="match status" value="1"/>
</dbReference>
<evidence type="ECO:0000256" key="2">
    <source>
        <dbReference type="ARBA" id="ARBA00022475"/>
    </source>
</evidence>
<dbReference type="InterPro" id="IPR050334">
    <property type="entry name" value="Molybdenum_import_ModC"/>
</dbReference>
<dbReference type="KEGG" id="snan:I6N98_09370"/>
<dbReference type="Pfam" id="PF00005">
    <property type="entry name" value="ABC_tran"/>
    <property type="match status" value="1"/>
</dbReference>
<feature type="domain" description="Mop" evidence="11">
    <location>
        <begin position="298"/>
        <end position="363"/>
    </location>
</feature>
<dbReference type="RefSeq" id="WP_198568136.1">
    <property type="nucleotide sequence ID" value="NZ_CP066167.1"/>
</dbReference>
<evidence type="ECO:0000313" key="12">
    <source>
        <dbReference type="EMBL" id="QQD16616.1"/>
    </source>
</evidence>
<evidence type="ECO:0000256" key="5">
    <source>
        <dbReference type="ARBA" id="ARBA00022741"/>
    </source>
</evidence>
<dbReference type="GO" id="GO:0016887">
    <property type="term" value="F:ATP hydrolysis activity"/>
    <property type="evidence" value="ECO:0007669"/>
    <property type="project" value="InterPro"/>
</dbReference>
<evidence type="ECO:0000256" key="8">
    <source>
        <dbReference type="ARBA" id="ARBA00023136"/>
    </source>
</evidence>
<dbReference type="InterPro" id="IPR005116">
    <property type="entry name" value="Transp-assoc_OB_typ1"/>
</dbReference>
<sequence>MGEFVAPILARVTLPFKDSDFTLDVDLALPGNGVTAIFGASGSGKTTLLRCLAGLERPAQGLVSVKGDIWQDSTQFVPTHQRPLGYVFQEASLFPHLNAEGNLRYALKRASSPVSPEDYQRVLDTLAIRPLLSRRTDQLSGGERQRVAIARALLIQPGMLLMDEPLASLDAARKQEILPYLEKMRASFNIPVVYVSHSVDEVTRLADEVVILDQGRAVAQGKVTEVFSRADLPQTQAKDVGVVWQAQAKERDERWHLLNAACDGGDLWLRDSGQAIGDRFRVRILARDVSLALSCHADTSILNRLPVEVLELIPDQDSAMVLVQCRAGNGRLLARVTRRSAVHLQLQTGQSLWAQVKSVAIVH</sequence>
<dbReference type="InterPro" id="IPR017871">
    <property type="entry name" value="ABC_transporter-like_CS"/>
</dbReference>
<dbReference type="PROSITE" id="PS50893">
    <property type="entry name" value="ABC_TRANSPORTER_2"/>
    <property type="match status" value="1"/>
</dbReference>
<evidence type="ECO:0000256" key="4">
    <source>
        <dbReference type="ARBA" id="ARBA00022519"/>
    </source>
</evidence>
<evidence type="ECO:0000259" key="11">
    <source>
        <dbReference type="PROSITE" id="PS51866"/>
    </source>
</evidence>
<dbReference type="SUPFAM" id="SSF52540">
    <property type="entry name" value="P-loop containing nucleoside triphosphate hydrolases"/>
    <property type="match status" value="1"/>
</dbReference>
<dbReference type="InterPro" id="IPR008995">
    <property type="entry name" value="Mo/tungstate-bd_C_term_dom"/>
</dbReference>
<evidence type="ECO:0000256" key="9">
    <source>
        <dbReference type="PROSITE-ProRule" id="PRU01213"/>
    </source>
</evidence>
<organism evidence="12 13">
    <name type="scientific">Spongiibacter nanhainus</name>
    <dbReference type="NCBI Taxonomy" id="2794344"/>
    <lineage>
        <taxon>Bacteria</taxon>
        <taxon>Pseudomonadati</taxon>
        <taxon>Pseudomonadota</taxon>
        <taxon>Gammaproteobacteria</taxon>
        <taxon>Cellvibrionales</taxon>
        <taxon>Spongiibacteraceae</taxon>
        <taxon>Spongiibacter</taxon>
    </lineage>
</organism>
<evidence type="ECO:0000259" key="10">
    <source>
        <dbReference type="PROSITE" id="PS50893"/>
    </source>
</evidence>
<protein>
    <submittedName>
        <fullName evidence="12">Molybdenum ABC transporter ATP-binding protein</fullName>
    </submittedName>
</protein>
<evidence type="ECO:0000313" key="13">
    <source>
        <dbReference type="Proteomes" id="UP000596063"/>
    </source>
</evidence>
<accession>A0A7T4QXM5</accession>
<dbReference type="GO" id="GO:0140359">
    <property type="term" value="F:ABC-type transporter activity"/>
    <property type="evidence" value="ECO:0007669"/>
    <property type="project" value="InterPro"/>
</dbReference>
<dbReference type="SUPFAM" id="SSF50331">
    <property type="entry name" value="MOP-like"/>
    <property type="match status" value="1"/>
</dbReference>
<dbReference type="AlphaFoldDB" id="A0A7T4QXM5"/>